<evidence type="ECO:0000256" key="1">
    <source>
        <dbReference type="ARBA" id="ARBA00022801"/>
    </source>
</evidence>
<dbReference type="OrthoDB" id="5240561at2"/>
<keyword evidence="1" id="KW-0378">Hydrolase</keyword>
<feature type="signal peptide" evidence="2">
    <location>
        <begin position="1"/>
        <end position="25"/>
    </location>
</feature>
<dbReference type="AlphaFoldDB" id="H0EB54"/>
<dbReference type="CDD" id="cd05829">
    <property type="entry name" value="Sortase_F"/>
    <property type="match status" value="1"/>
</dbReference>
<dbReference type="Proteomes" id="UP000005143">
    <property type="component" value="Unassembled WGS sequence"/>
</dbReference>
<dbReference type="PATRIC" id="fig|1097667.3.peg.4046"/>
<gene>
    <name evidence="3" type="ORF">PAI11_40810</name>
</gene>
<organism evidence="3 4">
    <name type="scientific">Patulibacter medicamentivorans</name>
    <dbReference type="NCBI Taxonomy" id="1097667"/>
    <lineage>
        <taxon>Bacteria</taxon>
        <taxon>Bacillati</taxon>
        <taxon>Actinomycetota</taxon>
        <taxon>Thermoleophilia</taxon>
        <taxon>Solirubrobacterales</taxon>
        <taxon>Patulibacteraceae</taxon>
        <taxon>Patulibacter</taxon>
    </lineage>
</organism>
<dbReference type="SUPFAM" id="SSF63817">
    <property type="entry name" value="Sortase"/>
    <property type="match status" value="1"/>
</dbReference>
<dbReference type="InterPro" id="IPR042001">
    <property type="entry name" value="Sortase_F"/>
</dbReference>
<sequence length="914" mass="95558">MRRPLWLSPLLVLISLAALPQAASAAEPPNQHDPCASGGRNTCGTTGVGKYDRYRYGTRWFGDFRGAIDGVSAGAFCIDLRFWYPSKRFAYEKRPIAGLKSKERKSISAAKLRQMAYALWNFGRSRQRNQQAAVMLYVHGLMDDGAPGEVDPKAIGVSSLYARIARDARRYAGPYRVQVDLPSSGLTVGTAIKPTVRVLASSGAVVPNATVDLSGSAGATGLPRTISTGRTGVARLALTPSDAKGGLRLSARATGLAAAEPDLYVPTRGASARSGQRLVVPATASVATERAVPVAPARIKVTTAATPTSVLLGTQSTDKVTISGAPAGWSAPIAVRLYGPAPSQAAIRCDGPPAAEVTHRAGGGDSITPPVTPSAPGWYGYQLVVPGSDDVIGTTTPCAEPSESLRVEVQPRVHTQISNQLLNGPGSVTDTVWIEGLSGQPATVAAALYGPLPAADKLTCDGPPVWSGSFAAATDGQYVTDPVQLSVPGYYTYRERLTGSEFVRVTDTACGDAAETTIVRGHPQITTQISSQDTAVGSEVTDTAVVTGLGKLRADVAVELWGPFPSRDAIRCEGTPYWTGTFPADGDGSYRTAPVKLQKAGYYTYREAITGSTAYDGVQTACGEAAETTIARAKPQVTTVVSSAVTRPGSSISDRIKVTGLGQTPARVEVELFGPFASRGQIRCGGTPYWKGAVDVAGDGEVSSPSVRLAKAGFYTYRERIAGSESVTGTETACAEEAETSLGRPLILTGRGEGERVAEVRATAAPGAVAPTQVRLDRLGVRASLGAVAIDLGTGALAVPKDIKRAGWWADGADLASKAGTVLLAGHVDSAKRGAGAFFRLKSARRGDTVTVSGGGRTQRYRVTSVTRVAKERLPVGIFTRTGSRRLVLVTCGGPFDRRSGHYRDNILVTAVPR</sequence>
<dbReference type="GO" id="GO:0016787">
    <property type="term" value="F:hydrolase activity"/>
    <property type="evidence" value="ECO:0007669"/>
    <property type="project" value="UniProtKB-KW"/>
</dbReference>
<proteinExistence type="predicted"/>
<dbReference type="EMBL" id="AGUD01000303">
    <property type="protein sequence ID" value="EHN09129.1"/>
    <property type="molecule type" value="Genomic_DNA"/>
</dbReference>
<reference evidence="3 4" key="1">
    <citation type="journal article" date="2013" name="Biodegradation">
        <title>Quantitative proteomic analysis of ibuprofen-degrading Patulibacter sp. strain I11.</title>
        <authorList>
            <person name="Almeida B."/>
            <person name="Kjeldal H."/>
            <person name="Lolas I."/>
            <person name="Knudsen A.D."/>
            <person name="Carvalho G."/>
            <person name="Nielsen K.L."/>
            <person name="Barreto Crespo M.T."/>
            <person name="Stensballe A."/>
            <person name="Nielsen J.L."/>
        </authorList>
    </citation>
    <scope>NUCLEOTIDE SEQUENCE [LARGE SCALE GENOMIC DNA]</scope>
    <source>
        <strain evidence="3 4">I11</strain>
    </source>
</reference>
<dbReference type="RefSeq" id="WP_007578725.1">
    <property type="nucleotide sequence ID" value="NZ_AGUD01000303.1"/>
</dbReference>
<dbReference type="InterPro" id="IPR023365">
    <property type="entry name" value="Sortase_dom-sf"/>
</dbReference>
<evidence type="ECO:0000256" key="2">
    <source>
        <dbReference type="SAM" id="SignalP"/>
    </source>
</evidence>
<protein>
    <submittedName>
        <fullName evidence="3">Peptidase C60 sortase A and B</fullName>
    </submittedName>
</protein>
<dbReference type="Gene3D" id="2.40.260.10">
    <property type="entry name" value="Sortase"/>
    <property type="match status" value="1"/>
</dbReference>
<evidence type="ECO:0000313" key="4">
    <source>
        <dbReference type="Proteomes" id="UP000005143"/>
    </source>
</evidence>
<comment type="caution">
    <text evidence="3">The sequence shown here is derived from an EMBL/GenBank/DDBJ whole genome shotgun (WGS) entry which is preliminary data.</text>
</comment>
<name>H0EB54_9ACTN</name>
<keyword evidence="4" id="KW-1185">Reference proteome</keyword>
<accession>H0EB54</accession>
<dbReference type="InterPro" id="IPR005754">
    <property type="entry name" value="Sortase"/>
</dbReference>
<dbReference type="Pfam" id="PF04203">
    <property type="entry name" value="Sortase"/>
    <property type="match status" value="1"/>
</dbReference>
<keyword evidence="2" id="KW-0732">Signal</keyword>
<feature type="chain" id="PRO_5003531376" evidence="2">
    <location>
        <begin position="26"/>
        <end position="914"/>
    </location>
</feature>
<evidence type="ECO:0000313" key="3">
    <source>
        <dbReference type="EMBL" id="EHN09129.1"/>
    </source>
</evidence>